<feature type="region of interest" description="Disordered" evidence="1">
    <location>
        <begin position="202"/>
        <end position="235"/>
    </location>
</feature>
<feature type="transmembrane region" description="Helical" evidence="2">
    <location>
        <begin position="298"/>
        <end position="316"/>
    </location>
</feature>
<feature type="transmembrane region" description="Helical" evidence="2">
    <location>
        <begin position="77"/>
        <end position="95"/>
    </location>
</feature>
<evidence type="ECO:0000256" key="1">
    <source>
        <dbReference type="SAM" id="MobiDB-lite"/>
    </source>
</evidence>
<evidence type="ECO:0000256" key="2">
    <source>
        <dbReference type="SAM" id="Phobius"/>
    </source>
</evidence>
<dbReference type="SUPFAM" id="SSF103473">
    <property type="entry name" value="MFS general substrate transporter"/>
    <property type="match status" value="1"/>
</dbReference>
<dbReference type="InterPro" id="IPR011701">
    <property type="entry name" value="MFS"/>
</dbReference>
<keyword evidence="2" id="KW-1133">Transmembrane helix</keyword>
<feature type="transmembrane region" description="Helical" evidence="2">
    <location>
        <begin position="173"/>
        <end position="191"/>
    </location>
</feature>
<sequence length="492" mass="53422">MKALVNQVEQPFARSLVACDTPVDGNYTGSELCGDRLTVLQEGFGISQVGQAQESFAMLCSLSVVAVLAGAFGRKLVVCLGLIGTACSVVLFVFASESPEAGRRLFAYGQGLQGLYPVDYLQGMIVLDMSTQLGGDGQMTWQLAQYRETVGNFVWTTCLGNTVQVMELTSYGTVWSVILGVNVCITILALLKMPETKHTIAQINHDEPAGKKSSKAKKDKAGGKDKADGDDVADKADKLGPAGKVMAEILSYRGLLTDPRARRYLTVRCVEFMSHSVFVFGILPVQLMAYHGWTQTQFVVFVSVLTPLNIMCMPLYGKLQDMVGFERAYRYAIFYLSGCGLIMTLGVPIAGVGGWIAASILVLCGFMKGFDAMRGFVDSRFCEPEQVSRFMNAQWIAGYVMGSFVGPIYASMLNVKGETYWERALPNMIMAALGIVNTTLALTVLWSMTNGTEGIGVTLRSLDTIVASGRRTFLVLRAKRPLLGKVHPDGPQ</sequence>
<proteinExistence type="predicted"/>
<feature type="transmembrane region" description="Helical" evidence="2">
    <location>
        <begin position="328"/>
        <end position="346"/>
    </location>
</feature>
<keyword evidence="2" id="KW-0812">Transmembrane</keyword>
<evidence type="ECO:0000313" key="3">
    <source>
        <dbReference type="EMBL" id="CAE8615744.1"/>
    </source>
</evidence>
<dbReference type="GO" id="GO:0022857">
    <property type="term" value="F:transmembrane transporter activity"/>
    <property type="evidence" value="ECO:0007669"/>
    <property type="project" value="InterPro"/>
</dbReference>
<keyword evidence="2" id="KW-0472">Membrane</keyword>
<feature type="non-terminal residue" evidence="3">
    <location>
        <position position="1"/>
    </location>
</feature>
<protein>
    <submittedName>
        <fullName evidence="3">Uncharacterized protein</fullName>
    </submittedName>
</protein>
<dbReference type="Gene3D" id="1.20.1250.20">
    <property type="entry name" value="MFS general substrate transporter like domains"/>
    <property type="match status" value="1"/>
</dbReference>
<dbReference type="InterPro" id="IPR036259">
    <property type="entry name" value="MFS_trans_sf"/>
</dbReference>
<comment type="caution">
    <text evidence="3">The sequence shown here is derived from an EMBL/GenBank/DDBJ whole genome shotgun (WGS) entry which is preliminary data.</text>
</comment>
<name>A0A813FZB2_POLGL</name>
<feature type="transmembrane region" description="Helical" evidence="2">
    <location>
        <begin position="390"/>
        <end position="412"/>
    </location>
</feature>
<feature type="compositionally biased region" description="Basic and acidic residues" evidence="1">
    <location>
        <begin position="219"/>
        <end position="235"/>
    </location>
</feature>
<organism evidence="3 4">
    <name type="scientific">Polarella glacialis</name>
    <name type="common">Dinoflagellate</name>
    <dbReference type="NCBI Taxonomy" id="89957"/>
    <lineage>
        <taxon>Eukaryota</taxon>
        <taxon>Sar</taxon>
        <taxon>Alveolata</taxon>
        <taxon>Dinophyceae</taxon>
        <taxon>Suessiales</taxon>
        <taxon>Suessiaceae</taxon>
        <taxon>Polarella</taxon>
    </lineage>
</organism>
<keyword evidence="4" id="KW-1185">Reference proteome</keyword>
<evidence type="ECO:0000313" key="4">
    <source>
        <dbReference type="Proteomes" id="UP000654075"/>
    </source>
</evidence>
<accession>A0A813FZB2</accession>
<dbReference type="EMBL" id="CAJNNV010025700">
    <property type="protein sequence ID" value="CAE8615744.1"/>
    <property type="molecule type" value="Genomic_DNA"/>
</dbReference>
<feature type="transmembrane region" description="Helical" evidence="2">
    <location>
        <begin position="424"/>
        <end position="446"/>
    </location>
</feature>
<reference evidence="3" key="1">
    <citation type="submission" date="2021-02" db="EMBL/GenBank/DDBJ databases">
        <authorList>
            <person name="Dougan E. K."/>
            <person name="Rhodes N."/>
            <person name="Thang M."/>
            <person name="Chan C."/>
        </authorList>
    </citation>
    <scope>NUCLEOTIDE SEQUENCE</scope>
</reference>
<dbReference type="AlphaFoldDB" id="A0A813FZB2"/>
<gene>
    <name evidence="3" type="ORF">PGLA1383_LOCUS33455</name>
</gene>
<dbReference type="Proteomes" id="UP000654075">
    <property type="component" value="Unassembled WGS sequence"/>
</dbReference>
<dbReference type="Pfam" id="PF07690">
    <property type="entry name" value="MFS_1"/>
    <property type="match status" value="1"/>
</dbReference>